<keyword evidence="2" id="KW-1185">Reference proteome</keyword>
<name>A0A8S1KCT5_9CILI</name>
<dbReference type="AlphaFoldDB" id="A0A8S1KCT5"/>
<evidence type="ECO:0000313" key="2">
    <source>
        <dbReference type="Proteomes" id="UP000692954"/>
    </source>
</evidence>
<dbReference type="Proteomes" id="UP000692954">
    <property type="component" value="Unassembled WGS sequence"/>
</dbReference>
<evidence type="ECO:0000313" key="1">
    <source>
        <dbReference type="EMBL" id="CAD8052908.1"/>
    </source>
</evidence>
<organism evidence="1 2">
    <name type="scientific">Paramecium sonneborni</name>
    <dbReference type="NCBI Taxonomy" id="65129"/>
    <lineage>
        <taxon>Eukaryota</taxon>
        <taxon>Sar</taxon>
        <taxon>Alveolata</taxon>
        <taxon>Ciliophora</taxon>
        <taxon>Intramacronucleata</taxon>
        <taxon>Oligohymenophorea</taxon>
        <taxon>Peniculida</taxon>
        <taxon>Parameciidae</taxon>
        <taxon>Paramecium</taxon>
    </lineage>
</organism>
<dbReference type="EMBL" id="CAJJDN010000007">
    <property type="protein sequence ID" value="CAD8052908.1"/>
    <property type="molecule type" value="Genomic_DNA"/>
</dbReference>
<protein>
    <submittedName>
        <fullName evidence="1">Uncharacterized protein</fullName>
    </submittedName>
</protein>
<proteinExistence type="predicted"/>
<dbReference type="OrthoDB" id="310704at2759"/>
<accession>A0A8S1KCT5</accession>
<gene>
    <name evidence="1" type="ORF">PSON_ATCC_30995.1.T0070071</name>
</gene>
<reference evidence="1" key="1">
    <citation type="submission" date="2021-01" db="EMBL/GenBank/DDBJ databases">
        <authorList>
            <consortium name="Genoscope - CEA"/>
            <person name="William W."/>
        </authorList>
    </citation>
    <scope>NUCLEOTIDE SEQUENCE</scope>
</reference>
<comment type="caution">
    <text evidence="1">The sequence shown here is derived from an EMBL/GenBank/DDBJ whole genome shotgun (WGS) entry which is preliminary data.</text>
</comment>
<sequence>MTNIITKSLDLINVLQKVIYQKLLGCKSLFKNFAIPFQIINQFDNQQLISSCECLDCGGKVKKKILICKKELLDSPQSNTKTRFPASPQLSIQPQNMRPSNRDLSLIGSSAHFSMILINFYVKSILNSPFKKVIVYPFYQQYN</sequence>